<gene>
    <name evidence="1" type="ORF">CSSPJE1EN1_LOCUS17280</name>
</gene>
<protein>
    <submittedName>
        <fullName evidence="1">Uncharacterized protein</fullName>
    </submittedName>
</protein>
<name>A0ABP0WZG7_9BRYO</name>
<dbReference type="Proteomes" id="UP001497444">
    <property type="component" value="Chromosome 4"/>
</dbReference>
<reference evidence="1" key="1">
    <citation type="submission" date="2024-02" db="EMBL/GenBank/DDBJ databases">
        <authorList>
            <consortium name="ELIXIR-Norway"/>
            <consortium name="Elixir Norway"/>
        </authorList>
    </citation>
    <scope>NUCLEOTIDE SEQUENCE</scope>
</reference>
<evidence type="ECO:0000313" key="1">
    <source>
        <dbReference type="EMBL" id="CAK9271802.1"/>
    </source>
</evidence>
<proteinExistence type="predicted"/>
<keyword evidence="2" id="KW-1185">Reference proteome</keyword>
<evidence type="ECO:0000313" key="2">
    <source>
        <dbReference type="Proteomes" id="UP001497444"/>
    </source>
</evidence>
<organism evidence="1 2">
    <name type="scientific">Sphagnum jensenii</name>
    <dbReference type="NCBI Taxonomy" id="128206"/>
    <lineage>
        <taxon>Eukaryota</taxon>
        <taxon>Viridiplantae</taxon>
        <taxon>Streptophyta</taxon>
        <taxon>Embryophyta</taxon>
        <taxon>Bryophyta</taxon>
        <taxon>Sphagnophytina</taxon>
        <taxon>Sphagnopsida</taxon>
        <taxon>Sphagnales</taxon>
        <taxon>Sphagnaceae</taxon>
        <taxon>Sphagnum</taxon>
    </lineage>
</organism>
<accession>A0ABP0WZG7</accession>
<dbReference type="EMBL" id="OZ020099">
    <property type="protein sequence ID" value="CAK9271802.1"/>
    <property type="molecule type" value="Genomic_DNA"/>
</dbReference>
<sequence length="133" mass="14681">MNTICGGGGAISWNVQSIAICNSVMEQSLLFFEIPSKLITLMLFVFERRTVLNCRLPLFSIFDLSLICSSSTQACTHNLFHNFFSICDACSLGSGPKKKSFNEISWFEELKCKLGLKVVARKSAFLSPSNPSA</sequence>